<feature type="region of interest" description="Disordered" evidence="1">
    <location>
        <begin position="25"/>
        <end position="54"/>
    </location>
</feature>
<keyword evidence="3" id="KW-1185">Reference proteome</keyword>
<sequence>MKRHLQITIIILTLIVSCKQKEVKNVESSQQRPTTELNAKTEQSVQENEKTKKEITENNFESNSLEFDKNLIEQLHKNLKSNFEIDFELNHLNNALNGIKLSELKSGKVFEKEMLFEDFECECLDKITISHSENRYLLDIYEEFYEEELDWCPESSYRYSFKIADNKISDLKLDFMAG</sequence>
<dbReference type="EMBL" id="JARSBN010000005">
    <property type="protein sequence ID" value="MDG4716197.1"/>
    <property type="molecule type" value="Genomic_DNA"/>
</dbReference>
<dbReference type="Proteomes" id="UP001529085">
    <property type="component" value="Unassembled WGS sequence"/>
</dbReference>
<protein>
    <recommendedName>
        <fullName evidence="4">Lipoprotein</fullName>
    </recommendedName>
</protein>
<proteinExistence type="predicted"/>
<organism evidence="2 3">
    <name type="scientific">Winogradskyella marincola</name>
    <dbReference type="NCBI Taxonomy" id="3037795"/>
    <lineage>
        <taxon>Bacteria</taxon>
        <taxon>Pseudomonadati</taxon>
        <taxon>Bacteroidota</taxon>
        <taxon>Flavobacteriia</taxon>
        <taxon>Flavobacteriales</taxon>
        <taxon>Flavobacteriaceae</taxon>
        <taxon>Winogradskyella</taxon>
    </lineage>
</organism>
<dbReference type="RefSeq" id="WP_278005647.1">
    <property type="nucleotide sequence ID" value="NZ_JARSBN010000005.1"/>
</dbReference>
<comment type="caution">
    <text evidence="2">The sequence shown here is derived from an EMBL/GenBank/DDBJ whole genome shotgun (WGS) entry which is preliminary data.</text>
</comment>
<evidence type="ECO:0000256" key="1">
    <source>
        <dbReference type="SAM" id="MobiDB-lite"/>
    </source>
</evidence>
<feature type="compositionally biased region" description="Polar residues" evidence="1">
    <location>
        <begin position="26"/>
        <end position="46"/>
    </location>
</feature>
<evidence type="ECO:0008006" key="4">
    <source>
        <dbReference type="Google" id="ProtNLM"/>
    </source>
</evidence>
<reference evidence="2 3" key="1">
    <citation type="submission" date="2023-03" db="EMBL/GenBank/DDBJ databases">
        <title>Strain YYF002 represents a novel species in the genus Winogradskyella isolated from seawater.</title>
        <authorList>
            <person name="Fu Z.-Y."/>
        </authorList>
    </citation>
    <scope>NUCLEOTIDE SEQUENCE [LARGE SCALE GENOMIC DNA]</scope>
    <source>
        <strain evidence="2 3">YYF002</strain>
    </source>
</reference>
<accession>A0ABT6G2C4</accession>
<evidence type="ECO:0000313" key="2">
    <source>
        <dbReference type="EMBL" id="MDG4716197.1"/>
    </source>
</evidence>
<dbReference type="PROSITE" id="PS51257">
    <property type="entry name" value="PROKAR_LIPOPROTEIN"/>
    <property type="match status" value="1"/>
</dbReference>
<name>A0ABT6G2C4_9FLAO</name>
<gene>
    <name evidence="2" type="ORF">P7122_09955</name>
</gene>
<evidence type="ECO:0000313" key="3">
    <source>
        <dbReference type="Proteomes" id="UP001529085"/>
    </source>
</evidence>